<evidence type="ECO:0000313" key="3">
    <source>
        <dbReference type="Proteomes" id="UP001312865"/>
    </source>
</evidence>
<comment type="caution">
    <text evidence="2">The sequence shown here is derived from an EMBL/GenBank/DDBJ whole genome shotgun (WGS) entry which is preliminary data.</text>
</comment>
<dbReference type="EMBL" id="JBBAXC010000003">
    <property type="protein sequence ID" value="MEI5906375.1"/>
    <property type="molecule type" value="Genomic_DNA"/>
</dbReference>
<feature type="transmembrane region" description="Helical" evidence="1">
    <location>
        <begin position="102"/>
        <end position="123"/>
    </location>
</feature>
<name>A0ABU8HAN7_9BACI</name>
<keyword evidence="1" id="KW-0472">Membrane</keyword>
<feature type="transmembrane region" description="Helical" evidence="1">
    <location>
        <begin position="6"/>
        <end position="29"/>
    </location>
</feature>
<keyword evidence="1" id="KW-1133">Transmembrane helix</keyword>
<evidence type="ECO:0000256" key="1">
    <source>
        <dbReference type="SAM" id="Phobius"/>
    </source>
</evidence>
<feature type="transmembrane region" description="Helical" evidence="1">
    <location>
        <begin position="129"/>
        <end position="154"/>
    </location>
</feature>
<organism evidence="2 3">
    <name type="scientific">Bacillus spongiae</name>
    <dbReference type="NCBI Taxonomy" id="2683610"/>
    <lineage>
        <taxon>Bacteria</taxon>
        <taxon>Bacillati</taxon>
        <taxon>Bacillota</taxon>
        <taxon>Bacilli</taxon>
        <taxon>Bacillales</taxon>
        <taxon>Bacillaceae</taxon>
        <taxon>Bacillus</taxon>
    </lineage>
</organism>
<feature type="transmembrane region" description="Helical" evidence="1">
    <location>
        <begin position="161"/>
        <end position="182"/>
    </location>
</feature>
<evidence type="ECO:0008006" key="4">
    <source>
        <dbReference type="Google" id="ProtNLM"/>
    </source>
</evidence>
<keyword evidence="3" id="KW-1185">Reference proteome</keyword>
<accession>A0ABU8HAN7</accession>
<gene>
    <name evidence="2" type="ORF">WAK64_04820</name>
</gene>
<proteinExistence type="predicted"/>
<reference evidence="2 3" key="1">
    <citation type="journal article" date="2018" name="J. Microbiol.">
        <title>Bacillus spongiae sp. nov., isolated from sponge of Jeju Island.</title>
        <authorList>
            <person name="Lee G.E."/>
            <person name="Im W.T."/>
            <person name="Park J.S."/>
        </authorList>
    </citation>
    <scope>NUCLEOTIDE SEQUENCE [LARGE SCALE GENOMIC DNA]</scope>
    <source>
        <strain evidence="2 3">135PIL107-10</strain>
    </source>
</reference>
<dbReference type="RefSeq" id="WP_336585808.1">
    <property type="nucleotide sequence ID" value="NZ_JBBAXC010000003.1"/>
</dbReference>
<feature type="transmembrane region" description="Helical" evidence="1">
    <location>
        <begin position="194"/>
        <end position="211"/>
    </location>
</feature>
<feature type="transmembrane region" description="Helical" evidence="1">
    <location>
        <begin position="41"/>
        <end position="64"/>
    </location>
</feature>
<protein>
    <recommendedName>
        <fullName evidence="4">DUF4203 domain-containing protein</fullName>
    </recommendedName>
</protein>
<keyword evidence="1" id="KW-0812">Transmembrane</keyword>
<dbReference type="Proteomes" id="UP001312865">
    <property type="component" value="Unassembled WGS sequence"/>
</dbReference>
<feature type="transmembrane region" description="Helical" evidence="1">
    <location>
        <begin position="70"/>
        <end position="95"/>
    </location>
</feature>
<evidence type="ECO:0000313" key="2">
    <source>
        <dbReference type="EMBL" id="MEI5906375.1"/>
    </source>
</evidence>
<sequence length="217" mass="22795">MEMEIVIITGLIFLLILATIAIISLVLSFKKENRICCIGGGVALAVVSSSLGFFAASSAIFVGSDEFVEIVNIIALAVLFLIALLVSGFTLLSVVKKKEFCCLGGGFALAGIGYGASVIFIVSLEEFNLLLFILWVMILLTISITAFLVILMSLKKCQSGLCCFAGAIALAGVALGLGSFFAAGTAFNGQFTNITLLFILMGVLLVVFTGTSHKKDI</sequence>